<dbReference type="AlphaFoldDB" id="A0AAW1GT37"/>
<evidence type="ECO:0000313" key="2">
    <source>
        <dbReference type="Proteomes" id="UP001443914"/>
    </source>
</evidence>
<evidence type="ECO:0000313" key="1">
    <source>
        <dbReference type="EMBL" id="KAK9667154.1"/>
    </source>
</evidence>
<dbReference type="Proteomes" id="UP001443914">
    <property type="component" value="Unassembled WGS sequence"/>
</dbReference>
<dbReference type="EMBL" id="JBDFQZ010000014">
    <property type="protein sequence ID" value="KAK9667154.1"/>
    <property type="molecule type" value="Genomic_DNA"/>
</dbReference>
<keyword evidence="2" id="KW-1185">Reference proteome</keyword>
<gene>
    <name evidence="1" type="ORF">RND81_14G237000</name>
</gene>
<name>A0AAW1GT37_SAPOF</name>
<dbReference type="EMBL" id="JBDFQZ010000014">
    <property type="protein sequence ID" value="KAK9667155.1"/>
    <property type="molecule type" value="Genomic_DNA"/>
</dbReference>
<proteinExistence type="predicted"/>
<protein>
    <submittedName>
        <fullName evidence="1">Uncharacterized protein</fullName>
    </submittedName>
</protein>
<reference evidence="1 2" key="1">
    <citation type="submission" date="2024-03" db="EMBL/GenBank/DDBJ databases">
        <title>WGS assembly of Saponaria officinalis var. Norfolk2.</title>
        <authorList>
            <person name="Jenkins J."/>
            <person name="Shu S."/>
            <person name="Grimwood J."/>
            <person name="Barry K."/>
            <person name="Goodstein D."/>
            <person name="Schmutz J."/>
            <person name="Leebens-Mack J."/>
            <person name="Osbourn A."/>
        </authorList>
    </citation>
    <scope>NUCLEOTIDE SEQUENCE [LARGE SCALE GENOMIC DNA]</scope>
    <source>
        <strain evidence="2">cv. Norfolk2</strain>
        <strain evidence="1">JIC</strain>
        <tissue evidence="1">Leaf</tissue>
    </source>
</reference>
<comment type="caution">
    <text evidence="1">The sequence shown here is derived from an EMBL/GenBank/DDBJ whole genome shotgun (WGS) entry which is preliminary data.</text>
</comment>
<sequence>MRHSSRPPVSGIFCKFDYAVARRGTTMSPGCTVQLITSSRLNQILNRSEMVAIVLDGFRFRFKVPIFLTILRSNTKRPQYFWDLLYSKHCCFSFKILSFNMTHNFDVTSNGTLVSSVMFGNK</sequence>
<organism evidence="1 2">
    <name type="scientific">Saponaria officinalis</name>
    <name type="common">Common soapwort</name>
    <name type="synonym">Lychnis saponaria</name>
    <dbReference type="NCBI Taxonomy" id="3572"/>
    <lineage>
        <taxon>Eukaryota</taxon>
        <taxon>Viridiplantae</taxon>
        <taxon>Streptophyta</taxon>
        <taxon>Embryophyta</taxon>
        <taxon>Tracheophyta</taxon>
        <taxon>Spermatophyta</taxon>
        <taxon>Magnoliopsida</taxon>
        <taxon>eudicotyledons</taxon>
        <taxon>Gunneridae</taxon>
        <taxon>Pentapetalae</taxon>
        <taxon>Caryophyllales</taxon>
        <taxon>Caryophyllaceae</taxon>
        <taxon>Caryophylleae</taxon>
        <taxon>Saponaria</taxon>
    </lineage>
</organism>
<accession>A0AAW1GT37</accession>